<name>D7T5J7_VITVI</name>
<gene>
    <name evidence="1" type="ORF">VIT_00s0233g00040</name>
</gene>
<dbReference type="Proteomes" id="UP000009183">
    <property type="component" value="Unassembled WGS sequence, unordered"/>
</dbReference>
<protein>
    <submittedName>
        <fullName evidence="1">Uncharacterized protein</fullName>
    </submittedName>
</protein>
<evidence type="ECO:0000313" key="2">
    <source>
        <dbReference type="Proteomes" id="UP000009183"/>
    </source>
</evidence>
<dbReference type="STRING" id="29760.D7T5J7"/>
<dbReference type="PaxDb" id="29760-VIT_00s0233g00040.t01"/>
<dbReference type="AlphaFoldDB" id="D7T5J7"/>
<proteinExistence type="predicted"/>
<dbReference type="HOGENOM" id="CLU_2363932_0_0_1"/>
<dbReference type="InParanoid" id="D7T5J7"/>
<accession>D7T5J7</accession>
<sequence>MFLLVSNHSIFNTWHIFHIMMRVQNDVIPRHVKLPNCHVKGGAWKLRCCVSFSSTSPLLHHSSDSIMKLTTIKNWTATTVESLVVYKQKCKSWIVS</sequence>
<organism evidence="1 2">
    <name type="scientific">Vitis vinifera</name>
    <name type="common">Grape</name>
    <dbReference type="NCBI Taxonomy" id="29760"/>
    <lineage>
        <taxon>Eukaryota</taxon>
        <taxon>Viridiplantae</taxon>
        <taxon>Streptophyta</taxon>
        <taxon>Embryophyta</taxon>
        <taxon>Tracheophyta</taxon>
        <taxon>Spermatophyta</taxon>
        <taxon>Magnoliopsida</taxon>
        <taxon>eudicotyledons</taxon>
        <taxon>Gunneridae</taxon>
        <taxon>Pentapetalae</taxon>
        <taxon>rosids</taxon>
        <taxon>Vitales</taxon>
        <taxon>Vitaceae</taxon>
        <taxon>Viteae</taxon>
        <taxon>Vitis</taxon>
    </lineage>
</organism>
<evidence type="ECO:0000313" key="1">
    <source>
        <dbReference type="EMBL" id="CBI25780.3"/>
    </source>
</evidence>
<reference evidence="2" key="1">
    <citation type="journal article" date="2007" name="Nature">
        <title>The grapevine genome sequence suggests ancestral hexaploidization in major angiosperm phyla.</title>
        <authorList>
            <consortium name="The French-Italian Public Consortium for Grapevine Genome Characterization."/>
            <person name="Jaillon O."/>
            <person name="Aury J.-M."/>
            <person name="Noel B."/>
            <person name="Policriti A."/>
            <person name="Clepet C."/>
            <person name="Casagrande A."/>
            <person name="Choisne N."/>
            <person name="Aubourg S."/>
            <person name="Vitulo N."/>
            <person name="Jubin C."/>
            <person name="Vezzi A."/>
            <person name="Legeai F."/>
            <person name="Hugueney P."/>
            <person name="Dasilva C."/>
            <person name="Horner D."/>
            <person name="Mica E."/>
            <person name="Jublot D."/>
            <person name="Poulain J."/>
            <person name="Bruyere C."/>
            <person name="Billault A."/>
            <person name="Segurens B."/>
            <person name="Gouyvenoux M."/>
            <person name="Ugarte E."/>
            <person name="Cattonaro F."/>
            <person name="Anthouard V."/>
            <person name="Vico V."/>
            <person name="Del Fabbro C."/>
            <person name="Alaux M."/>
            <person name="Di Gaspero G."/>
            <person name="Dumas V."/>
            <person name="Felice N."/>
            <person name="Paillard S."/>
            <person name="Juman I."/>
            <person name="Moroldo M."/>
            <person name="Scalabrin S."/>
            <person name="Canaguier A."/>
            <person name="Le Clainche I."/>
            <person name="Malacrida G."/>
            <person name="Durand E."/>
            <person name="Pesole G."/>
            <person name="Laucou V."/>
            <person name="Chatelet P."/>
            <person name="Merdinoglu D."/>
            <person name="Delledonne M."/>
            <person name="Pezzotti M."/>
            <person name="Lecharny A."/>
            <person name="Scarpelli C."/>
            <person name="Artiguenave F."/>
            <person name="Pe M.E."/>
            <person name="Valle G."/>
            <person name="Morgante M."/>
            <person name="Caboche M."/>
            <person name="Adam-Blondon A.-F."/>
            <person name="Weissenbach J."/>
            <person name="Quetier F."/>
            <person name="Wincker P."/>
        </authorList>
    </citation>
    <scope>NUCLEOTIDE SEQUENCE [LARGE SCALE GENOMIC DNA]</scope>
    <source>
        <strain evidence="2">cv. Pinot noir / PN40024</strain>
    </source>
</reference>
<dbReference type="EMBL" id="FN595530">
    <property type="protein sequence ID" value="CBI25780.3"/>
    <property type="molecule type" value="Genomic_DNA"/>
</dbReference>
<keyword evidence="2" id="KW-1185">Reference proteome</keyword>